<dbReference type="PANTHER" id="PTHR35564">
    <property type="match status" value="1"/>
</dbReference>
<dbReference type="RefSeq" id="WP_044740175.1">
    <property type="nucleotide sequence ID" value="NZ_VXLD01000002.1"/>
</dbReference>
<reference evidence="1 2" key="1">
    <citation type="submission" date="2019-09" db="EMBL/GenBank/DDBJ databases">
        <title>Draft genome sequence of Acinetobacter tandoii W4-4-4 isolated from environmental water sample.</title>
        <authorList>
            <person name="Wee S.K."/>
            <person name="Yan B."/>
            <person name="Mustaffa S.B."/>
            <person name="Yap E.P.H."/>
        </authorList>
    </citation>
    <scope>NUCLEOTIDE SEQUENCE [LARGE SCALE GENOMIC DNA]</scope>
    <source>
        <strain evidence="1 2">W4-4-4</strain>
    </source>
</reference>
<dbReference type="EMBL" id="VXLD01000002">
    <property type="protein sequence ID" value="KAB1858075.1"/>
    <property type="molecule type" value="Genomic_DNA"/>
</dbReference>
<comment type="caution">
    <text evidence="1">The sequence shown here is derived from an EMBL/GenBank/DDBJ whole genome shotgun (WGS) entry which is preliminary data.</text>
</comment>
<dbReference type="Pfam" id="PF06996">
    <property type="entry name" value="T6SS_TssG"/>
    <property type="match status" value="1"/>
</dbReference>
<dbReference type="InterPro" id="IPR010732">
    <property type="entry name" value="T6SS_TssG-like"/>
</dbReference>
<gene>
    <name evidence="1" type="primary">tssG</name>
    <name evidence="1" type="ORF">F4W09_04885</name>
</gene>
<dbReference type="AlphaFoldDB" id="A0A5N4WU82"/>
<protein>
    <submittedName>
        <fullName evidence="1">Type VI secretion system baseplate subunit TssG</fullName>
    </submittedName>
</protein>
<name>A0A5N4WU82_9GAMM</name>
<organism evidence="1 2">
    <name type="scientific">Acinetobacter tandoii</name>
    <dbReference type="NCBI Taxonomy" id="202954"/>
    <lineage>
        <taxon>Bacteria</taxon>
        <taxon>Pseudomonadati</taxon>
        <taxon>Pseudomonadota</taxon>
        <taxon>Gammaproteobacteria</taxon>
        <taxon>Moraxellales</taxon>
        <taxon>Moraxellaceae</taxon>
        <taxon>Acinetobacter</taxon>
    </lineage>
</organism>
<dbReference type="Proteomes" id="UP000325788">
    <property type="component" value="Unassembled WGS sequence"/>
</dbReference>
<accession>A0A5N4WU82</accession>
<evidence type="ECO:0000313" key="1">
    <source>
        <dbReference type="EMBL" id="KAB1858075.1"/>
    </source>
</evidence>
<proteinExistence type="predicted"/>
<dbReference type="PANTHER" id="PTHR35564:SF4">
    <property type="entry name" value="CYTOPLASMIC PROTEIN"/>
    <property type="match status" value="1"/>
</dbReference>
<evidence type="ECO:0000313" key="2">
    <source>
        <dbReference type="Proteomes" id="UP000325788"/>
    </source>
</evidence>
<dbReference type="NCBIfam" id="TIGR03347">
    <property type="entry name" value="VI_chp_1"/>
    <property type="match status" value="1"/>
</dbReference>
<sequence length="330" mass="38101">MRSERWWQEASVIDGLFHTPTAYEFIQTTRLLRHDPIFNQVQHWADRFSFESSIQLNFPVSELESLNLVDDKIELKNLMVGLLGIQGALPYSYTQKIKLSPRKQRDEVQKFIGLFNHKLTAQYVDSSLVYNLPVRYEIDQNNHYLTILHALNGFVRQQHQPSELEDFFAEFSGLMQGQNNNVHALKTMLHCVFKQKIEIKEFIVETFQLNDVQKTSLGSLAKNALGLNTFCGEKVRQVDGKIEVQIGPLTYPHYLDYLPGKGLSEQLRKIFKSWCDPTLHVDVRLILKRTDKKAVQIGANQSLGLGQGTFLMPTLTEDHNEFCYALIREI</sequence>